<dbReference type="GeneID" id="81434493"/>
<comment type="similarity">
    <text evidence="1">Belongs to the PrpF family.</text>
</comment>
<dbReference type="OrthoDB" id="10267539at2759"/>
<keyword evidence="4" id="KW-1185">Reference proteome</keyword>
<evidence type="ECO:0000313" key="4">
    <source>
        <dbReference type="Proteomes" id="UP001147782"/>
    </source>
</evidence>
<protein>
    <recommendedName>
        <fullName evidence="5">DUF453-domain-containing protein</fullName>
    </recommendedName>
</protein>
<dbReference type="RefSeq" id="XP_056557528.1">
    <property type="nucleotide sequence ID" value="XM_056695316.1"/>
</dbReference>
<dbReference type="InterPro" id="IPR007400">
    <property type="entry name" value="PrpF-like"/>
</dbReference>
<dbReference type="Pfam" id="PF04303">
    <property type="entry name" value="PrpF"/>
    <property type="match status" value="1"/>
</dbReference>
<evidence type="ECO:0000313" key="3">
    <source>
        <dbReference type="EMBL" id="KAJ5379957.1"/>
    </source>
</evidence>
<dbReference type="PANTHER" id="PTHR43709:SF2">
    <property type="entry name" value="DUF453 DOMAIN PROTEIN (AFU_ORTHOLOGUE AFUA_6G00360)"/>
    <property type="match status" value="1"/>
</dbReference>
<evidence type="ECO:0000256" key="1">
    <source>
        <dbReference type="ARBA" id="ARBA00007673"/>
    </source>
</evidence>
<sequence>MMKNVRNWQMDLDTRSIPATWMRAGTSKGLFLRGEHLPRSTKDWEPILLAMMGSSNGDPRQLDGVGGGTSTTSKIAVITRSERPGIDLDYTFVQVDFARGRVDMSGNCGNMASGTGLFALYQGLVRPEPHQNELAVSVFAVNTGQTLMVSVNLSEVCHGPSNQSQINYGRGPRVYPVKVSFLAPGGTMTGKLLPTDEVQTTLAFQCPETGLTRAVKTTLIDCANPFVLVDSRSLPAEYHLDGPTGKTAKELIETIRRAAMVRMGLHTPTDNKASRIPRGTPKIVVLATPSGSTQISDALGPMADVKVAAYSMGNLHPTLQLTGAICLGAALSIPGTVASEILMTGEATYPSPSSESGSDFPAPQFSETKRWCIQHPTGFIESEITACHSEKGTPVIEQGSVYCTARKLFEGTVFY</sequence>
<comment type="caution">
    <text evidence="3">The sequence shown here is derived from an EMBL/GenBank/DDBJ whole genome shotgun (WGS) entry which is preliminary data.</text>
</comment>
<dbReference type="EMBL" id="JAPZBS010000002">
    <property type="protein sequence ID" value="KAJ5379957.1"/>
    <property type="molecule type" value="Genomic_DNA"/>
</dbReference>
<evidence type="ECO:0008006" key="5">
    <source>
        <dbReference type="Google" id="ProtNLM"/>
    </source>
</evidence>
<dbReference type="AlphaFoldDB" id="A0A9W9SK56"/>
<dbReference type="GO" id="GO:0016853">
    <property type="term" value="F:isomerase activity"/>
    <property type="evidence" value="ECO:0007669"/>
    <property type="project" value="UniProtKB-KW"/>
</dbReference>
<evidence type="ECO:0000256" key="2">
    <source>
        <dbReference type="ARBA" id="ARBA00023235"/>
    </source>
</evidence>
<dbReference type="SUPFAM" id="SSF54506">
    <property type="entry name" value="Diaminopimelate epimerase-like"/>
    <property type="match status" value="2"/>
</dbReference>
<proteinExistence type="inferred from homology"/>
<name>A0A9W9SK56_9EURO</name>
<dbReference type="PANTHER" id="PTHR43709">
    <property type="entry name" value="ACONITATE ISOMERASE-RELATED"/>
    <property type="match status" value="1"/>
</dbReference>
<reference evidence="3" key="2">
    <citation type="journal article" date="2023" name="IMA Fungus">
        <title>Comparative genomic study of the Penicillium genus elucidates a diverse pangenome and 15 lateral gene transfer events.</title>
        <authorList>
            <person name="Petersen C."/>
            <person name="Sorensen T."/>
            <person name="Nielsen M.R."/>
            <person name="Sondergaard T.E."/>
            <person name="Sorensen J.L."/>
            <person name="Fitzpatrick D.A."/>
            <person name="Frisvad J.C."/>
            <person name="Nielsen K.L."/>
        </authorList>
    </citation>
    <scope>NUCLEOTIDE SEQUENCE</scope>
    <source>
        <strain evidence="3">IBT 29864</strain>
    </source>
</reference>
<reference evidence="3" key="1">
    <citation type="submission" date="2022-11" db="EMBL/GenBank/DDBJ databases">
        <authorList>
            <person name="Petersen C."/>
        </authorList>
    </citation>
    <scope>NUCLEOTIDE SEQUENCE</scope>
    <source>
        <strain evidence="3">IBT 29864</strain>
    </source>
</reference>
<accession>A0A9W9SK56</accession>
<gene>
    <name evidence="3" type="ORF">N7496_002385</name>
</gene>
<dbReference type="Gene3D" id="3.10.310.10">
    <property type="entry name" value="Diaminopimelate Epimerase, Chain A, domain 1"/>
    <property type="match status" value="2"/>
</dbReference>
<keyword evidence="2" id="KW-0413">Isomerase</keyword>
<dbReference type="Proteomes" id="UP001147782">
    <property type="component" value="Unassembled WGS sequence"/>
</dbReference>
<organism evidence="3 4">
    <name type="scientific">Penicillium cataractarum</name>
    <dbReference type="NCBI Taxonomy" id="2100454"/>
    <lineage>
        <taxon>Eukaryota</taxon>
        <taxon>Fungi</taxon>
        <taxon>Dikarya</taxon>
        <taxon>Ascomycota</taxon>
        <taxon>Pezizomycotina</taxon>
        <taxon>Eurotiomycetes</taxon>
        <taxon>Eurotiomycetidae</taxon>
        <taxon>Eurotiales</taxon>
        <taxon>Aspergillaceae</taxon>
        <taxon>Penicillium</taxon>
    </lineage>
</organism>